<evidence type="ECO:0000256" key="1">
    <source>
        <dbReference type="RuleBase" id="RU363044"/>
    </source>
</evidence>
<feature type="compositionally biased region" description="Basic and acidic residues" evidence="2">
    <location>
        <begin position="555"/>
        <end position="569"/>
    </location>
</feature>
<evidence type="ECO:0000256" key="2">
    <source>
        <dbReference type="SAM" id="MobiDB-lite"/>
    </source>
</evidence>
<feature type="region of interest" description="Disordered" evidence="2">
    <location>
        <begin position="481"/>
        <end position="569"/>
    </location>
</feature>
<dbReference type="InterPro" id="IPR010285">
    <property type="entry name" value="DNA_helicase_pif1-like_DEAD"/>
</dbReference>
<dbReference type="Gene3D" id="3.90.70.120">
    <property type="match status" value="1"/>
</dbReference>
<dbReference type="Pfam" id="PF04843">
    <property type="entry name" value="Herpes_teg_N"/>
    <property type="match status" value="1"/>
</dbReference>
<reference evidence="7" key="1">
    <citation type="submission" date="2021-05" db="EMBL/GenBank/DDBJ databases">
        <authorList>
            <person name="Alioto T."/>
            <person name="Alioto T."/>
            <person name="Gomez Garrido J."/>
        </authorList>
    </citation>
    <scope>NUCLEOTIDE SEQUENCE</scope>
</reference>
<dbReference type="Pfam" id="PF21530">
    <property type="entry name" value="Pif1_2B_dom"/>
    <property type="match status" value="1"/>
</dbReference>
<feature type="compositionally biased region" description="Polar residues" evidence="2">
    <location>
        <begin position="512"/>
        <end position="528"/>
    </location>
</feature>
<dbReference type="GO" id="GO:0000723">
    <property type="term" value="P:telomere maintenance"/>
    <property type="evidence" value="ECO:0007669"/>
    <property type="project" value="InterPro"/>
</dbReference>
<accession>A0A8D8QAN0</accession>
<sequence length="1968" mass="223999">MCSIAVGSVHQGNAIFGTNAGSQCTAMAASSIIFRLINSSISTSQDVDRILKEGNEYFALCKERRTVGRAYPFIESDDLVQNVRLFGYNVRLACEWKMTGLFQYDTDELAEIRSIASQLLDIVKPFRDDNVGFIFTLDEYAVSFWRSNNKYYLFNSHSTDNNGKSCTNGYARLLECPTMFDLVRLLLLNKPSRGSLGVRNILHDPNSAYFEVNCIQLESHSRDVGHGNDTGSPRTVEEQVVIPRNPHGPKAVISCSNPPGVSTSPPIQEQVVAIRKPVGRLKKVKRGRKPNRIEESSEVFIEISTGAEKQSVSVVEAGHTVGNGSQVVQEQVDSGLSVVQSDVVNSKSVGKSEVIVQADVISSQIVEDSEIGAQSDLGISQTVDFIKPIAGKRGRPEKNKKSQSKISKSKRAKIQKQEINNNGSENISEQFEGVSLEDSSVDSLDEQFEGVSLGLDDNSVGSLNEITSLTPHQRAVLKYRKANPDLQKGYDRNYNKSEARQASRVEYRKNNPESVQNSNNEYNASEARQVSRVEYRESNPESVGDSNTRYLENNEENRRRSQQQHYERSGSDRYLPLVLRRYQKIGMIPKDELGVVPLFQLKSPLLGVHSCSYCNAPLFFEEKTKKMWCCRQGDLIIPELALHPINAPFYHEKEFIKNARYYNNLFAFSALGTSEEGGFEYPRQGPSMVKVCGRIYHRIFDLSYNRTVNNFGFYIDDGEERRRFARGLGVNVDSGILSSIESFINEVNPFVSQLRRLSNETSETAHIVFKETNRRRDGPILGENPLPPEADSSALRHREVCALVNLEAQEYDEVRDVVAWKIGDARPHRVYLFSECYETLQYPLLFPYGDAGWRIGLVCKKGEEVHKVSQLEYYRYRMLAESRFTSMGRLSCEYFLDMFVRTDEERLKWLKETQKKAAQGNVRTAGRNEIDELEEIDREQDVGRIYLPKTFIDGPRYFLERYKDSMAVVQFYGNVSFFLTFTCNSRWVEIQRNLRPHETAFDRPDLVCRVFEQKKQQLVRLLVSGRVFGPLEYIFSTCEFQKRGLPHVHICLRVVGGGPKSSEEIDSYVSATIPREDEDSRLRELVLKHMVHGPCRRDLCIEEDSGGKCSKRFPKVHTDVTHFDDNGFVFYKRDAFNSAQVRRGNRLPFETNDTYIVPYNPVLLKYFDSHLNVEIATSRKSVKYLFKYIHKGPDKSIVSIIGPQRPNEPPIDEIRLYRTYRYISSSEAVWRLLSYDISSRKPTVKCLSVHLPGRDRITFQVGRANEAAEQSLSMLDVYLRRPHTETFEPLTYCQFYQQYDFTSKFPENTQREVFETSGPVKRFIVKRAREGLLKDPVCRVYWVSPNRGELYFLRVLLLRYPCYDLEELKRVNDTEHSTFQQACIALGLVQNEEEYVSCMREAKSFMMAGRLRRFFCLLVNIGAPAEFLWNQFREDLCEDFMLHMDRETAFENGLMMIDRILRNQGSSNIEHGLPPVDDRTTELIRERERWTHQAGQLSHHDEWIPKLNEKQKEVFDVIVDAVVNSSQRSSPKLVYVDGAAGTGKTLVISVLTSYLRSLKHVVLCTATSGIAALNHEGGMTAHSMFKLPLDVSEPMVMWSLSAGTERAELIRSAAVLIFDEVAMAHKNLLHCLDRSLRLLMHCNEPMGGKVFVALGDFRQIGPVIPYGQPSDVVQASFRNSHLWPLMKVISLTAALRTRNDAEYTAFLSRVGDGLVPTTTVNGANLIPLEGIRYVTDVNELIETIYPSSVLSNSDLCAERAILSPTYVNIRQINSLIIDKLQGEEFVVYSADSVRNEQDVEHFVNTEALNSITNPSVPNHVMKFKIGCVCIILRNISFEDKLCNGTKVIILGKSGPLIRVRKPHETEEYLIPRIDFDVDVTGFNSRVIMIRKAYPLLPSYALSINRSQGQTFSDIVGADLRNFVFSHGMLYVLLGRITRRSNIVCLVSPRCVIDNVAYTKNVVYSELRL</sequence>
<keyword evidence="1" id="KW-0234">DNA repair</keyword>
<feature type="compositionally biased region" description="Polar residues" evidence="2">
    <location>
        <begin position="540"/>
        <end position="551"/>
    </location>
</feature>
<dbReference type="Gene3D" id="3.40.50.300">
    <property type="entry name" value="P-loop containing nucleotide triphosphate hydrolases"/>
    <property type="match status" value="1"/>
</dbReference>
<dbReference type="Pfam" id="PF05970">
    <property type="entry name" value="PIF1"/>
    <property type="match status" value="1"/>
</dbReference>
<dbReference type="InterPro" id="IPR025476">
    <property type="entry name" value="Helitron_helicase-like"/>
</dbReference>
<feature type="domain" description="Peptidase C76" evidence="3">
    <location>
        <begin position="8"/>
        <end position="162"/>
    </location>
</feature>
<evidence type="ECO:0000259" key="6">
    <source>
        <dbReference type="Pfam" id="PF21530"/>
    </source>
</evidence>
<keyword evidence="1" id="KW-0378">Hydrolase</keyword>
<keyword evidence="1 7" id="KW-0347">Helicase</keyword>
<dbReference type="GO" id="GO:0005524">
    <property type="term" value="F:ATP binding"/>
    <property type="evidence" value="ECO:0007669"/>
    <property type="project" value="UniProtKB-KW"/>
</dbReference>
<keyword evidence="1" id="KW-0233">DNA recombination</keyword>
<dbReference type="PANTHER" id="PTHR10492">
    <property type="match status" value="1"/>
</dbReference>
<dbReference type="GO" id="GO:0006310">
    <property type="term" value="P:DNA recombination"/>
    <property type="evidence" value="ECO:0007669"/>
    <property type="project" value="UniProtKB-KW"/>
</dbReference>
<dbReference type="InterPro" id="IPR049163">
    <property type="entry name" value="Pif1-like_2B_dom"/>
</dbReference>
<feature type="domain" description="DNA helicase Pif1-like DEAD-box helicase" evidence="4">
    <location>
        <begin position="1506"/>
        <end position="1716"/>
    </location>
</feature>
<comment type="similarity">
    <text evidence="1">Belongs to the helicase family.</text>
</comment>
<dbReference type="InterPro" id="IPR006928">
    <property type="entry name" value="Herpes_teg_USP"/>
</dbReference>
<feature type="compositionally biased region" description="Basic residues" evidence="2">
    <location>
        <begin position="401"/>
        <end position="414"/>
    </location>
</feature>
<keyword evidence="1" id="KW-0227">DNA damage</keyword>
<dbReference type="EC" id="5.6.2.3" evidence="1"/>
<evidence type="ECO:0000259" key="3">
    <source>
        <dbReference type="Pfam" id="PF04843"/>
    </source>
</evidence>
<feature type="region of interest" description="Disordered" evidence="2">
    <location>
        <begin position="389"/>
        <end position="426"/>
    </location>
</feature>
<evidence type="ECO:0000259" key="5">
    <source>
        <dbReference type="Pfam" id="PF14214"/>
    </source>
</evidence>
<name>A0A8D8QAN0_9HEMI</name>
<dbReference type="InterPro" id="IPR038765">
    <property type="entry name" value="Papain-like_cys_pep_sf"/>
</dbReference>
<dbReference type="GO" id="GO:0043139">
    <property type="term" value="F:5'-3' DNA helicase activity"/>
    <property type="evidence" value="ECO:0007669"/>
    <property type="project" value="UniProtKB-EC"/>
</dbReference>
<dbReference type="GO" id="GO:0016787">
    <property type="term" value="F:hydrolase activity"/>
    <property type="evidence" value="ECO:0007669"/>
    <property type="project" value="UniProtKB-KW"/>
</dbReference>
<keyword evidence="1" id="KW-0547">Nucleotide-binding</keyword>
<comment type="cofactor">
    <cofactor evidence="1">
        <name>Mg(2+)</name>
        <dbReference type="ChEBI" id="CHEBI:18420"/>
    </cofactor>
</comment>
<feature type="compositionally biased region" description="Low complexity" evidence="2">
    <location>
        <begin position="417"/>
        <end position="426"/>
    </location>
</feature>
<evidence type="ECO:0000313" key="7">
    <source>
        <dbReference type="EMBL" id="CAG6628246.1"/>
    </source>
</evidence>
<evidence type="ECO:0000259" key="4">
    <source>
        <dbReference type="Pfam" id="PF05970"/>
    </source>
</evidence>
<dbReference type="GO" id="GO:0006281">
    <property type="term" value="P:DNA repair"/>
    <property type="evidence" value="ECO:0007669"/>
    <property type="project" value="UniProtKB-KW"/>
</dbReference>
<dbReference type="EMBL" id="HBUF01067679">
    <property type="protein sequence ID" value="CAG6628246.1"/>
    <property type="molecule type" value="Transcribed_RNA"/>
</dbReference>
<dbReference type="Pfam" id="PF14214">
    <property type="entry name" value="Helitron_like_N"/>
    <property type="match status" value="1"/>
</dbReference>
<proteinExistence type="inferred from homology"/>
<keyword evidence="1" id="KW-0067">ATP-binding</keyword>
<dbReference type="SUPFAM" id="SSF52540">
    <property type="entry name" value="P-loop containing nucleoside triphosphate hydrolases"/>
    <property type="match status" value="2"/>
</dbReference>
<dbReference type="SUPFAM" id="SSF54001">
    <property type="entry name" value="Cysteine proteinases"/>
    <property type="match status" value="1"/>
</dbReference>
<dbReference type="InterPro" id="IPR027417">
    <property type="entry name" value="P-loop_NTPase"/>
</dbReference>
<feature type="compositionally biased region" description="Basic and acidic residues" evidence="2">
    <location>
        <begin position="529"/>
        <end position="539"/>
    </location>
</feature>
<protein>
    <recommendedName>
        <fullName evidence="1">ATP-dependent DNA helicase</fullName>
        <ecNumber evidence="1">5.6.2.3</ecNumber>
    </recommendedName>
</protein>
<feature type="domain" description="Helitron helicase-like" evidence="5">
    <location>
        <begin position="875"/>
        <end position="1050"/>
    </location>
</feature>
<feature type="compositionally biased region" description="Basic and acidic residues" evidence="2">
    <location>
        <begin position="488"/>
        <end position="511"/>
    </location>
</feature>
<feature type="domain" description="DNA helicase Pif1-like 2B" evidence="6">
    <location>
        <begin position="1807"/>
        <end position="1850"/>
    </location>
</feature>
<dbReference type="PANTHER" id="PTHR10492:SF57">
    <property type="entry name" value="ATP-DEPENDENT DNA HELICASE"/>
    <property type="match status" value="1"/>
</dbReference>
<organism evidence="7">
    <name type="scientific">Cacopsylla melanoneura</name>
    <dbReference type="NCBI Taxonomy" id="428564"/>
    <lineage>
        <taxon>Eukaryota</taxon>
        <taxon>Metazoa</taxon>
        <taxon>Ecdysozoa</taxon>
        <taxon>Arthropoda</taxon>
        <taxon>Hexapoda</taxon>
        <taxon>Insecta</taxon>
        <taxon>Pterygota</taxon>
        <taxon>Neoptera</taxon>
        <taxon>Paraneoptera</taxon>
        <taxon>Hemiptera</taxon>
        <taxon>Sternorrhyncha</taxon>
        <taxon>Psylloidea</taxon>
        <taxon>Psyllidae</taxon>
        <taxon>Psyllinae</taxon>
        <taxon>Cacopsylla</taxon>
    </lineage>
</organism>
<comment type="catalytic activity">
    <reaction evidence="1">
        <text>ATP + H2O = ADP + phosphate + H(+)</text>
        <dbReference type="Rhea" id="RHEA:13065"/>
        <dbReference type="ChEBI" id="CHEBI:15377"/>
        <dbReference type="ChEBI" id="CHEBI:15378"/>
        <dbReference type="ChEBI" id="CHEBI:30616"/>
        <dbReference type="ChEBI" id="CHEBI:43474"/>
        <dbReference type="ChEBI" id="CHEBI:456216"/>
        <dbReference type="EC" id="5.6.2.3"/>
    </reaction>
</comment>